<organism evidence="2 3">
    <name type="scientific">Euroglyphus maynei</name>
    <name type="common">Mayne's house dust mite</name>
    <dbReference type="NCBI Taxonomy" id="6958"/>
    <lineage>
        <taxon>Eukaryota</taxon>
        <taxon>Metazoa</taxon>
        <taxon>Ecdysozoa</taxon>
        <taxon>Arthropoda</taxon>
        <taxon>Chelicerata</taxon>
        <taxon>Arachnida</taxon>
        <taxon>Acari</taxon>
        <taxon>Acariformes</taxon>
        <taxon>Sarcoptiformes</taxon>
        <taxon>Astigmata</taxon>
        <taxon>Psoroptidia</taxon>
        <taxon>Analgoidea</taxon>
        <taxon>Pyroglyphidae</taxon>
        <taxon>Pyroglyphinae</taxon>
        <taxon>Euroglyphus</taxon>
    </lineage>
</organism>
<reference evidence="2 3" key="1">
    <citation type="submission" date="2017-03" db="EMBL/GenBank/DDBJ databases">
        <title>Genome Survey of Euroglyphus maynei.</title>
        <authorList>
            <person name="Arlian L.G."/>
            <person name="Morgan M.S."/>
            <person name="Rider S.D."/>
        </authorList>
    </citation>
    <scope>NUCLEOTIDE SEQUENCE [LARGE SCALE GENOMIC DNA]</scope>
    <source>
        <strain evidence="2">Arlian Lab</strain>
        <tissue evidence="2">Whole body</tissue>
    </source>
</reference>
<keyword evidence="3" id="KW-1185">Reference proteome</keyword>
<dbReference type="AlphaFoldDB" id="A0A1Y3BF45"/>
<sequence length="154" mass="16995">MVTPALFLTPPVITAPATTAPPMCNLPLAPPNYPLTMDLLKPPPVLLLANNNMVRRASDGQANYARTSHSHSDGQQQQQQQQTQQQQQPPPSSSSSSPSSSKSKPIATHAQTSPPISYIKRKRHSLTDTNELISRQRRMQLAQANLNAERSRRR</sequence>
<feature type="non-terminal residue" evidence="2">
    <location>
        <position position="154"/>
    </location>
</feature>
<name>A0A1Y3BF45_EURMA</name>
<proteinExistence type="predicted"/>
<protein>
    <submittedName>
        <fullName evidence="2">Uncharacterized protein</fullName>
    </submittedName>
</protein>
<comment type="caution">
    <text evidence="2">The sequence shown here is derived from an EMBL/GenBank/DDBJ whole genome shotgun (WGS) entry which is preliminary data.</text>
</comment>
<evidence type="ECO:0000313" key="2">
    <source>
        <dbReference type="EMBL" id="OTF78654.1"/>
    </source>
</evidence>
<gene>
    <name evidence="2" type="ORF">BLA29_011734</name>
</gene>
<evidence type="ECO:0000256" key="1">
    <source>
        <dbReference type="SAM" id="MobiDB-lite"/>
    </source>
</evidence>
<evidence type="ECO:0000313" key="3">
    <source>
        <dbReference type="Proteomes" id="UP000194236"/>
    </source>
</evidence>
<dbReference type="EMBL" id="MUJZ01026894">
    <property type="protein sequence ID" value="OTF78654.1"/>
    <property type="molecule type" value="Genomic_DNA"/>
</dbReference>
<dbReference type="Proteomes" id="UP000194236">
    <property type="component" value="Unassembled WGS sequence"/>
</dbReference>
<feature type="compositionally biased region" description="Low complexity" evidence="1">
    <location>
        <begin position="75"/>
        <end position="105"/>
    </location>
</feature>
<accession>A0A1Y3BF45</accession>
<feature type="region of interest" description="Disordered" evidence="1">
    <location>
        <begin position="57"/>
        <end position="135"/>
    </location>
</feature>